<proteinExistence type="predicted"/>
<sequence length="177" mass="20500">MYICNKYVKMFALRQTAFRPTPVRFKPRVKKSTVKSYYGLSYDNSTKLEKVSGHNLFHVLAFHKAGHEEGLYSITERDENDHPLHSIVAFLTFDDAYRYKTLLEAEMDSYSPYIQFASRYELDHACRVGGYQCLVVNEGALVTPPMKTVKLTDWEIREALMNGNWTVAPKPENPHEQ</sequence>
<organism evidence="1">
    <name type="scientific">Micromonas commoda virus</name>
    <dbReference type="NCBI Taxonomy" id="3057169"/>
    <lineage>
        <taxon>Viruses</taxon>
        <taxon>Varidnaviria</taxon>
        <taxon>Bamfordvirae</taxon>
        <taxon>Nucleocytoviricota</taxon>
        <taxon>Megaviricetes</taxon>
        <taxon>Algavirales</taxon>
        <taxon>Phycodnaviridae</taxon>
    </lineage>
</organism>
<dbReference type="Pfam" id="PF11360">
    <property type="entry name" value="DUF3110"/>
    <property type="match status" value="1"/>
</dbReference>
<evidence type="ECO:0000313" key="1">
    <source>
        <dbReference type="EMBL" id="XCA47412.1"/>
    </source>
</evidence>
<dbReference type="InterPro" id="IPR021503">
    <property type="entry name" value="DUF3110"/>
</dbReference>
<accession>A0AAU7YNB9</accession>
<name>A0AAU7YNB9_9PHYC</name>
<reference evidence="1" key="1">
    <citation type="submission" date="2024-06" db="EMBL/GenBank/DDBJ databases">
        <title>Evidence of context-dependent and transient costs of resisting viral infection in isolates of the marine microalga Micromonas sp. (class Mamiellophyceae).</title>
        <authorList>
            <person name="Bedi de Silva A."/>
            <person name="Schvarcz C.R."/>
            <person name="Steward G.R."/>
            <person name="Edwards K.F."/>
        </authorList>
    </citation>
    <scope>NUCLEOTIDE SEQUENCE</scope>
    <source>
        <strain evidence="1">McV-KB2</strain>
    </source>
</reference>
<dbReference type="EMBL" id="PP911589">
    <property type="protein sequence ID" value="XCA47412.1"/>
    <property type="molecule type" value="Genomic_DNA"/>
</dbReference>
<protein>
    <submittedName>
        <fullName evidence="1">Uncharacterized protein</fullName>
    </submittedName>
</protein>